<dbReference type="InterPro" id="IPR058581">
    <property type="entry name" value="TM_HPP"/>
</dbReference>
<dbReference type="PANTHER" id="PTHR33741">
    <property type="entry name" value="TRANSMEMBRANE PROTEIN DDB_G0269096-RELATED"/>
    <property type="match status" value="1"/>
</dbReference>
<dbReference type="InterPro" id="IPR000644">
    <property type="entry name" value="CBS_dom"/>
</dbReference>
<feature type="domain" description="CBS" evidence="3">
    <location>
        <begin position="254"/>
        <end position="302"/>
    </location>
</feature>
<evidence type="ECO:0000256" key="1">
    <source>
        <dbReference type="PROSITE-ProRule" id="PRU00703"/>
    </source>
</evidence>
<name>A0ABU3ZTB8_9SPHN</name>
<feature type="transmembrane region" description="Helical" evidence="2">
    <location>
        <begin position="63"/>
        <end position="81"/>
    </location>
</feature>
<reference evidence="5" key="1">
    <citation type="journal article" date="2022" name="J Environ Chem Eng">
        <title>Biodegradation of petroleum oil using a constructed nonpathogenic and heavy metal-tolerant bacterial consortium isolated from marine sponges.</title>
        <authorList>
            <person name="Dechsakulwatana C."/>
            <person name="Rungsihiranrut A."/>
            <person name="Muangchinda C."/>
            <person name="Ningthoujam R."/>
            <person name="Klankeo P."/>
            <person name="Pinyakong O."/>
        </authorList>
    </citation>
    <scope>NUCLEOTIDE SEQUENCE [LARGE SCALE GENOMIC DNA]</scope>
    <source>
        <strain evidence="5">MO2-4</strain>
    </source>
</reference>
<organism evidence="4 5">
    <name type="scientific">Sphingobium naphthae</name>
    <dbReference type="NCBI Taxonomy" id="1886786"/>
    <lineage>
        <taxon>Bacteria</taxon>
        <taxon>Pseudomonadati</taxon>
        <taxon>Pseudomonadota</taxon>
        <taxon>Alphaproteobacteria</taxon>
        <taxon>Sphingomonadales</taxon>
        <taxon>Sphingomonadaceae</taxon>
        <taxon>Sphingobium</taxon>
    </lineage>
</organism>
<dbReference type="Gene3D" id="3.10.580.10">
    <property type="entry name" value="CBS-domain"/>
    <property type="match status" value="2"/>
</dbReference>
<keyword evidence="5" id="KW-1185">Reference proteome</keyword>
<evidence type="ECO:0000259" key="3">
    <source>
        <dbReference type="PROSITE" id="PS51371"/>
    </source>
</evidence>
<protein>
    <submittedName>
        <fullName evidence="4">HPP family protein</fullName>
    </submittedName>
</protein>
<dbReference type="PROSITE" id="PS51371">
    <property type="entry name" value="CBS"/>
    <property type="match status" value="2"/>
</dbReference>
<dbReference type="Pfam" id="PF04982">
    <property type="entry name" value="TM_HPP"/>
    <property type="match status" value="1"/>
</dbReference>
<dbReference type="Proteomes" id="UP001185984">
    <property type="component" value="Unassembled WGS sequence"/>
</dbReference>
<dbReference type="InterPro" id="IPR007065">
    <property type="entry name" value="HPP"/>
</dbReference>
<sequence>MPDAPQKHGRLVWSRYYSAFVPAGPAGPGLFDRLKAASGAIGGIAITGLLCGLMLGNGLAHPLLVAPMGASAVLLFAVPASPLAQPWPVLGGNVISAVIGIAVAKAIADPTLAAALAVGAAIAVMSLLRCLHPPGGAVALSAALGVKSVAASYMFALVPVGINTLLLLIVAMLFHRLAGHSYPHVAPTTSQRHGTDDSPPLLRAGPSEQDVADALRGFGDMLDVDEADLRQLIVDAELRAAERLHGAASCADIMSQDVLHVGTQHSVAEVRTLMRERELLSVPVLDRGGRVQGIIGAIDLTRDGVCAGDIARRPLLVHADTPVARLIGPLSSGAHRAAIVVDDAQHLLGLVTQTDLLASLALRVSAAPTLARPAPASTLSPHWRT</sequence>
<dbReference type="InterPro" id="IPR046342">
    <property type="entry name" value="CBS_dom_sf"/>
</dbReference>
<feature type="transmembrane region" description="Helical" evidence="2">
    <location>
        <begin position="151"/>
        <end position="174"/>
    </location>
</feature>
<evidence type="ECO:0000313" key="5">
    <source>
        <dbReference type="Proteomes" id="UP001185984"/>
    </source>
</evidence>
<feature type="transmembrane region" description="Helical" evidence="2">
    <location>
        <begin position="36"/>
        <end position="56"/>
    </location>
</feature>
<dbReference type="EMBL" id="JAPTHD010000001">
    <property type="protein sequence ID" value="MDV5822718.1"/>
    <property type="molecule type" value="Genomic_DNA"/>
</dbReference>
<keyword evidence="2" id="KW-0812">Transmembrane</keyword>
<feature type="transmembrane region" description="Helical" evidence="2">
    <location>
        <begin position="111"/>
        <end position="131"/>
    </location>
</feature>
<dbReference type="RefSeq" id="WP_317515841.1">
    <property type="nucleotide sequence ID" value="NZ_JAPTHD010000001.1"/>
</dbReference>
<comment type="caution">
    <text evidence="4">The sequence shown here is derived from an EMBL/GenBank/DDBJ whole genome shotgun (WGS) entry which is preliminary data.</text>
</comment>
<dbReference type="PANTHER" id="PTHR33741:SF5">
    <property type="entry name" value="TRANSMEMBRANE PROTEIN DDB_G0269096-RELATED"/>
    <property type="match status" value="1"/>
</dbReference>
<accession>A0ABU3ZTB8</accession>
<evidence type="ECO:0000313" key="4">
    <source>
        <dbReference type="EMBL" id="MDV5822718.1"/>
    </source>
</evidence>
<feature type="domain" description="CBS" evidence="3">
    <location>
        <begin position="310"/>
        <end position="369"/>
    </location>
</feature>
<keyword evidence="2" id="KW-0472">Membrane</keyword>
<dbReference type="SMART" id="SM00116">
    <property type="entry name" value="CBS"/>
    <property type="match status" value="2"/>
</dbReference>
<evidence type="ECO:0000256" key="2">
    <source>
        <dbReference type="SAM" id="Phobius"/>
    </source>
</evidence>
<keyword evidence="2" id="KW-1133">Transmembrane helix</keyword>
<dbReference type="Pfam" id="PF00571">
    <property type="entry name" value="CBS"/>
    <property type="match status" value="2"/>
</dbReference>
<dbReference type="SUPFAM" id="SSF54631">
    <property type="entry name" value="CBS-domain pair"/>
    <property type="match status" value="1"/>
</dbReference>
<gene>
    <name evidence="4" type="ORF">O0R41_03780</name>
</gene>
<proteinExistence type="predicted"/>
<keyword evidence="1" id="KW-0129">CBS domain</keyword>